<feature type="domain" description="C2H2-type" evidence="3">
    <location>
        <begin position="106"/>
        <end position="134"/>
    </location>
</feature>
<dbReference type="PROSITE" id="PS50157">
    <property type="entry name" value="ZINC_FINGER_C2H2_2"/>
    <property type="match status" value="1"/>
</dbReference>
<keyword evidence="1" id="KW-0862">Zinc</keyword>
<dbReference type="PROSITE" id="PS00028">
    <property type="entry name" value="ZINC_FINGER_C2H2_1"/>
    <property type="match status" value="1"/>
</dbReference>
<keyword evidence="1" id="KW-0863">Zinc-finger</keyword>
<sequence length="515" mass="58816">MGIGFECEGRLTLKVVFMDQHIGTMSYSKMDDGSVGTNKTFINKTFVINDDSYIKAEKPIIIEDLADIDDDTYVYCETEIDQIGVDGTDDVRQIITVSQDEDNENTVCRVCSKTYKNKSSLATHLRVKHNLSTETRAKMPCLESGCDFRGNRIARLISHLIRAHKMKFQCEKVTFQQKDDFWKWKKEAEERCRASYSAQTSAKTMVSGNVKFFLRCRRSGFIKPVDSKTSMSRARFVKKNSMKINAVCTSFMEVIFLKEGGATVHFCRTHYGHDEDGSHLRMNTEEKEMIKELILEGYSASKIIAIMKMRMPTHRHQLLKYANVRNISVRQNLFMTRGKGLVGSSRRVFLRKIPKCLLVRPGEDSSMSLQVENEIEVKAEISEADNSHPTLIIQTYSQENNEHQELKQLRNDIQTKIERISRLTSGLVSDTALRHLGESLDSITKALEKEKRIEVIPENSEATSIKQNIILHKDPDGNTVLLLCSNKNIEDLVADKSLNVDLRRANFCVSIKKEM</sequence>
<dbReference type="PANTHER" id="PTHR33936:SF24">
    <property type="entry name" value="C2H2-TYPE DOMAIN-CONTAINING PROTEIN"/>
    <property type="match status" value="1"/>
</dbReference>
<dbReference type="EMBL" id="JARKIK010000001">
    <property type="protein sequence ID" value="KAK8754256.1"/>
    <property type="molecule type" value="Genomic_DNA"/>
</dbReference>
<evidence type="ECO:0000313" key="4">
    <source>
        <dbReference type="EMBL" id="KAK8754256.1"/>
    </source>
</evidence>
<feature type="coiled-coil region" evidence="2">
    <location>
        <begin position="396"/>
        <end position="423"/>
    </location>
</feature>
<dbReference type="AlphaFoldDB" id="A0AAW0YBL5"/>
<dbReference type="InterPro" id="IPR013087">
    <property type="entry name" value="Znf_C2H2_type"/>
</dbReference>
<evidence type="ECO:0000256" key="2">
    <source>
        <dbReference type="SAM" id="Coils"/>
    </source>
</evidence>
<evidence type="ECO:0000256" key="1">
    <source>
        <dbReference type="PROSITE-ProRule" id="PRU00042"/>
    </source>
</evidence>
<gene>
    <name evidence="4" type="ORF">OTU49_015200</name>
</gene>
<reference evidence="4 5" key="1">
    <citation type="journal article" date="2024" name="BMC Genomics">
        <title>Genome assembly of redclaw crayfish (Cherax quadricarinatus) provides insights into its immune adaptation and hypoxia tolerance.</title>
        <authorList>
            <person name="Liu Z."/>
            <person name="Zheng J."/>
            <person name="Li H."/>
            <person name="Fang K."/>
            <person name="Wang S."/>
            <person name="He J."/>
            <person name="Zhou D."/>
            <person name="Weng S."/>
            <person name="Chi M."/>
            <person name="Gu Z."/>
            <person name="He J."/>
            <person name="Li F."/>
            <person name="Wang M."/>
        </authorList>
    </citation>
    <scope>NUCLEOTIDE SEQUENCE [LARGE SCALE GENOMIC DNA]</scope>
    <source>
        <strain evidence="4">ZL_2023a</strain>
    </source>
</reference>
<dbReference type="GO" id="GO:0008270">
    <property type="term" value="F:zinc ion binding"/>
    <property type="evidence" value="ECO:0007669"/>
    <property type="project" value="UniProtKB-KW"/>
</dbReference>
<evidence type="ECO:0000259" key="3">
    <source>
        <dbReference type="PROSITE" id="PS50157"/>
    </source>
</evidence>
<dbReference type="PANTHER" id="PTHR33936">
    <property type="entry name" value="PROTEIN CBG17840"/>
    <property type="match status" value="1"/>
</dbReference>
<evidence type="ECO:0000313" key="5">
    <source>
        <dbReference type="Proteomes" id="UP001445076"/>
    </source>
</evidence>
<name>A0AAW0YBL5_CHEQU</name>
<dbReference type="Proteomes" id="UP001445076">
    <property type="component" value="Unassembled WGS sequence"/>
</dbReference>
<keyword evidence="2" id="KW-0175">Coiled coil</keyword>
<dbReference type="Gene3D" id="3.30.160.60">
    <property type="entry name" value="Classic Zinc Finger"/>
    <property type="match status" value="1"/>
</dbReference>
<proteinExistence type="predicted"/>
<accession>A0AAW0YBL5</accession>
<dbReference type="SMART" id="SM00355">
    <property type="entry name" value="ZnF_C2H2"/>
    <property type="match status" value="2"/>
</dbReference>
<organism evidence="4 5">
    <name type="scientific">Cherax quadricarinatus</name>
    <name type="common">Australian red claw crayfish</name>
    <dbReference type="NCBI Taxonomy" id="27406"/>
    <lineage>
        <taxon>Eukaryota</taxon>
        <taxon>Metazoa</taxon>
        <taxon>Ecdysozoa</taxon>
        <taxon>Arthropoda</taxon>
        <taxon>Crustacea</taxon>
        <taxon>Multicrustacea</taxon>
        <taxon>Malacostraca</taxon>
        <taxon>Eumalacostraca</taxon>
        <taxon>Eucarida</taxon>
        <taxon>Decapoda</taxon>
        <taxon>Pleocyemata</taxon>
        <taxon>Astacidea</taxon>
        <taxon>Parastacoidea</taxon>
        <taxon>Parastacidae</taxon>
        <taxon>Cherax</taxon>
    </lineage>
</organism>
<dbReference type="InterPro" id="IPR052797">
    <property type="entry name" value="RegFact_GeneExpr_CellDeath"/>
</dbReference>
<comment type="caution">
    <text evidence="4">The sequence shown here is derived from an EMBL/GenBank/DDBJ whole genome shotgun (WGS) entry which is preliminary data.</text>
</comment>
<keyword evidence="1" id="KW-0479">Metal-binding</keyword>
<keyword evidence="5" id="KW-1185">Reference proteome</keyword>
<protein>
    <recommendedName>
        <fullName evidence="3">C2H2-type domain-containing protein</fullName>
    </recommendedName>
</protein>